<evidence type="ECO:0000256" key="6">
    <source>
        <dbReference type="ARBA" id="ARBA00022729"/>
    </source>
</evidence>
<keyword evidence="8" id="KW-0626">Porin</keyword>
<dbReference type="GO" id="GO:0046930">
    <property type="term" value="C:pore complex"/>
    <property type="evidence" value="ECO:0007669"/>
    <property type="project" value="UniProtKB-KW"/>
</dbReference>
<accession>A0A3B0YS05</accession>
<dbReference type="GO" id="GO:0015288">
    <property type="term" value="F:porin activity"/>
    <property type="evidence" value="ECO:0007669"/>
    <property type="project" value="UniProtKB-KW"/>
</dbReference>
<proteinExistence type="predicted"/>
<comment type="subcellular location">
    <subcellularLocation>
        <location evidence="1">Membrane</location>
        <topology evidence="1">Multi-pass membrane protein</topology>
    </subcellularLocation>
</comment>
<evidence type="ECO:0000256" key="4">
    <source>
        <dbReference type="ARBA" id="ARBA00022452"/>
    </source>
</evidence>
<protein>
    <recommendedName>
        <fullName evidence="11">Porin domain-containing protein</fullName>
    </recommendedName>
</protein>
<keyword evidence="3" id="KW-0813">Transport</keyword>
<feature type="domain" description="Porin" evidence="11">
    <location>
        <begin position="18"/>
        <end position="320"/>
    </location>
</feature>
<dbReference type="PANTHER" id="PTHR34501">
    <property type="entry name" value="PROTEIN YDDL-RELATED"/>
    <property type="match status" value="1"/>
</dbReference>
<dbReference type="PRINTS" id="PR00184">
    <property type="entry name" value="NEISSPPORIN"/>
</dbReference>
<evidence type="ECO:0000256" key="8">
    <source>
        <dbReference type="ARBA" id="ARBA00023114"/>
    </source>
</evidence>
<keyword evidence="7" id="KW-0406">Ion transport</keyword>
<evidence type="ECO:0000256" key="5">
    <source>
        <dbReference type="ARBA" id="ARBA00022692"/>
    </source>
</evidence>
<dbReference type="CDD" id="cd00342">
    <property type="entry name" value="gram_neg_porins"/>
    <property type="match status" value="1"/>
</dbReference>
<keyword evidence="4" id="KW-1134">Transmembrane beta strand</keyword>
<dbReference type="PRINTS" id="PR00182">
    <property type="entry name" value="ECOLNEIPORIN"/>
</dbReference>
<keyword evidence="9" id="KW-0472">Membrane</keyword>
<dbReference type="InterPro" id="IPR033900">
    <property type="entry name" value="Gram_neg_porin_domain"/>
</dbReference>
<reference evidence="12" key="1">
    <citation type="submission" date="2018-06" db="EMBL/GenBank/DDBJ databases">
        <authorList>
            <person name="Zhirakovskaya E."/>
        </authorList>
    </citation>
    <scope>NUCLEOTIDE SEQUENCE</scope>
</reference>
<comment type="subunit">
    <text evidence="2">Homotrimer.</text>
</comment>
<evidence type="ECO:0000256" key="3">
    <source>
        <dbReference type="ARBA" id="ARBA00022448"/>
    </source>
</evidence>
<keyword evidence="10" id="KW-0998">Cell outer membrane</keyword>
<name>A0A3B0YS05_9ZZZZ</name>
<organism evidence="12">
    <name type="scientific">hydrothermal vent metagenome</name>
    <dbReference type="NCBI Taxonomy" id="652676"/>
    <lineage>
        <taxon>unclassified sequences</taxon>
        <taxon>metagenomes</taxon>
        <taxon>ecological metagenomes</taxon>
    </lineage>
</organism>
<evidence type="ECO:0000259" key="11">
    <source>
        <dbReference type="Pfam" id="PF13609"/>
    </source>
</evidence>
<evidence type="ECO:0000256" key="10">
    <source>
        <dbReference type="ARBA" id="ARBA00023237"/>
    </source>
</evidence>
<dbReference type="InterPro" id="IPR023614">
    <property type="entry name" value="Porin_dom_sf"/>
</dbReference>
<dbReference type="SUPFAM" id="SSF56935">
    <property type="entry name" value="Porins"/>
    <property type="match status" value="1"/>
</dbReference>
<dbReference type="Gene3D" id="2.40.160.10">
    <property type="entry name" value="Porin"/>
    <property type="match status" value="1"/>
</dbReference>
<gene>
    <name evidence="12" type="ORF">MNBD_GAMMA16-1377</name>
</gene>
<keyword evidence="5" id="KW-0812">Transmembrane</keyword>
<dbReference type="Pfam" id="PF13609">
    <property type="entry name" value="Porin_4"/>
    <property type="match status" value="1"/>
</dbReference>
<dbReference type="InterPro" id="IPR050298">
    <property type="entry name" value="Gram-neg_bact_OMP"/>
</dbReference>
<dbReference type="GO" id="GO:0009279">
    <property type="term" value="C:cell outer membrane"/>
    <property type="evidence" value="ECO:0007669"/>
    <property type="project" value="InterPro"/>
</dbReference>
<evidence type="ECO:0000256" key="9">
    <source>
        <dbReference type="ARBA" id="ARBA00023136"/>
    </source>
</evidence>
<dbReference type="InterPro" id="IPR002299">
    <property type="entry name" value="Porin_Neis"/>
</dbReference>
<evidence type="ECO:0000256" key="2">
    <source>
        <dbReference type="ARBA" id="ARBA00011233"/>
    </source>
</evidence>
<dbReference type="AlphaFoldDB" id="A0A3B0YS05"/>
<sequence length="353" mass="38736">MKRNLITPSIIAILTTPLTAGAIEIAGEKLDVYGKIHVSIDYSDRDDPSVSNDGMSISSNSSRLGFKGKLPLENGMKVIWQFEQEVRWDDSSTGNFANRNSYVGLASGANNLRVGVYDTPFKTVASKWGLFGDSVGERRGMLGAGYDSGNQLNERVKNSVMYQFENETLNVQAMYAVEPEDTSGAVDDNDKSMFGLGVWWNFNSLTLSAAYEDWTKHSAIDDGTAFRVAAVYGLGDHQLGALYENIDSDTVDEWKRNAFGINWKWQFIECADLRAQYIMVDDADNSPSTAATKISLGVFHKLDKNAEVYVAYATTDNDDNAKFQGVDGGHGDEVKTVNGGSPSSFSLGMVYKF</sequence>
<dbReference type="EMBL" id="UOFO01000021">
    <property type="protein sequence ID" value="VAW83665.1"/>
    <property type="molecule type" value="Genomic_DNA"/>
</dbReference>
<evidence type="ECO:0000256" key="7">
    <source>
        <dbReference type="ARBA" id="ARBA00023065"/>
    </source>
</evidence>
<evidence type="ECO:0000256" key="1">
    <source>
        <dbReference type="ARBA" id="ARBA00004141"/>
    </source>
</evidence>
<dbReference type="GO" id="GO:0034220">
    <property type="term" value="P:monoatomic ion transmembrane transport"/>
    <property type="evidence" value="ECO:0007669"/>
    <property type="project" value="InterPro"/>
</dbReference>
<evidence type="ECO:0000313" key="12">
    <source>
        <dbReference type="EMBL" id="VAW83665.1"/>
    </source>
</evidence>
<keyword evidence="6" id="KW-0732">Signal</keyword>
<dbReference type="PANTHER" id="PTHR34501:SF9">
    <property type="entry name" value="MAJOR OUTER MEMBRANE PROTEIN P.IA"/>
    <property type="match status" value="1"/>
</dbReference>
<dbReference type="InterPro" id="IPR001702">
    <property type="entry name" value="Porin_Gram-ve"/>
</dbReference>